<feature type="compositionally biased region" description="Basic and acidic residues" evidence="1">
    <location>
        <begin position="80"/>
        <end position="98"/>
    </location>
</feature>
<proteinExistence type="predicted"/>
<evidence type="ECO:0000313" key="3">
    <source>
        <dbReference type="Proteomes" id="UP000298030"/>
    </source>
</evidence>
<sequence length="393" mass="41562">MHPCCPCLHDSASPPLFSQAPHPRFSCAPIPLLRLCTTLPFVVVIVVMPSSSSPPSPLSSLCEIVVVHAVPGCAGRKSGGRREEEEAGRKEEGGRWKEGGGIEVEAVLGVEGQGGCGWGGSDMDVDVDGGGFEDGGRGRACSLSLSIVPALEAPPSWWNGGRGVGKAGEAERAQGRGAGRVEEAEVWCGGCGSWRPLRTAGGGGRVAGMLALIERTETAPNALNARRRAVPPQEANEGIGSRLLTFSQILRSNALFPSPSVWRPSNPPTPLLIGVRPRSKSPPSWWNGGREVGALQHRPIAPSLVTLVAIRACSFRDAPPSHEQGWVRAWVHAHDAVGREQCGSLEGMAWVIGGNGVGHWREWRGSLEGMAWVIGGNGVGHWREWRGSLEGMA</sequence>
<dbReference type="EMBL" id="QPFP01000145">
    <property type="protein sequence ID" value="TEB20266.1"/>
    <property type="molecule type" value="Genomic_DNA"/>
</dbReference>
<evidence type="ECO:0000313" key="2">
    <source>
        <dbReference type="EMBL" id="TEB20266.1"/>
    </source>
</evidence>
<gene>
    <name evidence="2" type="ORF">FA13DRAFT_1717880</name>
</gene>
<feature type="region of interest" description="Disordered" evidence="1">
    <location>
        <begin position="75"/>
        <end position="98"/>
    </location>
</feature>
<dbReference type="Proteomes" id="UP000298030">
    <property type="component" value="Unassembled WGS sequence"/>
</dbReference>
<feature type="non-terminal residue" evidence="2">
    <location>
        <position position="393"/>
    </location>
</feature>
<organism evidence="2 3">
    <name type="scientific">Coprinellus micaceus</name>
    <name type="common">Glistening ink-cap mushroom</name>
    <name type="synonym">Coprinus micaceus</name>
    <dbReference type="NCBI Taxonomy" id="71717"/>
    <lineage>
        <taxon>Eukaryota</taxon>
        <taxon>Fungi</taxon>
        <taxon>Dikarya</taxon>
        <taxon>Basidiomycota</taxon>
        <taxon>Agaricomycotina</taxon>
        <taxon>Agaricomycetes</taxon>
        <taxon>Agaricomycetidae</taxon>
        <taxon>Agaricales</taxon>
        <taxon>Agaricineae</taxon>
        <taxon>Psathyrellaceae</taxon>
        <taxon>Coprinellus</taxon>
    </lineage>
</organism>
<accession>A0A4Y7SEV2</accession>
<comment type="caution">
    <text evidence="2">The sequence shown here is derived from an EMBL/GenBank/DDBJ whole genome shotgun (WGS) entry which is preliminary data.</text>
</comment>
<name>A0A4Y7SEV2_COPMI</name>
<keyword evidence="3" id="KW-1185">Reference proteome</keyword>
<dbReference type="AlphaFoldDB" id="A0A4Y7SEV2"/>
<evidence type="ECO:0000256" key="1">
    <source>
        <dbReference type="SAM" id="MobiDB-lite"/>
    </source>
</evidence>
<reference evidence="2 3" key="1">
    <citation type="journal article" date="2019" name="Nat. Ecol. Evol.">
        <title>Megaphylogeny resolves global patterns of mushroom evolution.</title>
        <authorList>
            <person name="Varga T."/>
            <person name="Krizsan K."/>
            <person name="Foldi C."/>
            <person name="Dima B."/>
            <person name="Sanchez-Garcia M."/>
            <person name="Sanchez-Ramirez S."/>
            <person name="Szollosi G.J."/>
            <person name="Szarkandi J.G."/>
            <person name="Papp V."/>
            <person name="Albert L."/>
            <person name="Andreopoulos W."/>
            <person name="Angelini C."/>
            <person name="Antonin V."/>
            <person name="Barry K.W."/>
            <person name="Bougher N.L."/>
            <person name="Buchanan P."/>
            <person name="Buyck B."/>
            <person name="Bense V."/>
            <person name="Catcheside P."/>
            <person name="Chovatia M."/>
            <person name="Cooper J."/>
            <person name="Damon W."/>
            <person name="Desjardin D."/>
            <person name="Finy P."/>
            <person name="Geml J."/>
            <person name="Haridas S."/>
            <person name="Hughes K."/>
            <person name="Justo A."/>
            <person name="Karasinski D."/>
            <person name="Kautmanova I."/>
            <person name="Kiss B."/>
            <person name="Kocsube S."/>
            <person name="Kotiranta H."/>
            <person name="LaButti K.M."/>
            <person name="Lechner B.E."/>
            <person name="Liimatainen K."/>
            <person name="Lipzen A."/>
            <person name="Lukacs Z."/>
            <person name="Mihaltcheva S."/>
            <person name="Morgado L.N."/>
            <person name="Niskanen T."/>
            <person name="Noordeloos M.E."/>
            <person name="Ohm R.A."/>
            <person name="Ortiz-Santana B."/>
            <person name="Ovrebo C."/>
            <person name="Racz N."/>
            <person name="Riley R."/>
            <person name="Savchenko A."/>
            <person name="Shiryaev A."/>
            <person name="Soop K."/>
            <person name="Spirin V."/>
            <person name="Szebenyi C."/>
            <person name="Tomsovsky M."/>
            <person name="Tulloss R.E."/>
            <person name="Uehling J."/>
            <person name="Grigoriev I.V."/>
            <person name="Vagvolgyi C."/>
            <person name="Papp T."/>
            <person name="Martin F.M."/>
            <person name="Miettinen O."/>
            <person name="Hibbett D.S."/>
            <person name="Nagy L.G."/>
        </authorList>
    </citation>
    <scope>NUCLEOTIDE SEQUENCE [LARGE SCALE GENOMIC DNA]</scope>
    <source>
        <strain evidence="2 3">FP101781</strain>
    </source>
</reference>
<protein>
    <submittedName>
        <fullName evidence="2">Uncharacterized protein</fullName>
    </submittedName>
</protein>